<keyword evidence="3" id="KW-1185">Reference proteome</keyword>
<evidence type="ECO:0000256" key="1">
    <source>
        <dbReference type="SAM" id="MobiDB-lite"/>
    </source>
</evidence>
<accession>A0ABS8ZLU0</accession>
<feature type="compositionally biased region" description="Basic and acidic residues" evidence="1">
    <location>
        <begin position="377"/>
        <end position="408"/>
    </location>
</feature>
<comment type="caution">
    <text evidence="2">The sequence shown here is derived from an EMBL/GenBank/DDBJ whole genome shotgun (WGS) entry which is preliminary data.</text>
</comment>
<feature type="region of interest" description="Disordered" evidence="1">
    <location>
        <begin position="289"/>
        <end position="346"/>
    </location>
</feature>
<dbReference type="RefSeq" id="WP_233730028.1">
    <property type="nucleotide sequence ID" value="NZ_JAJVCN010000003.1"/>
</dbReference>
<sequence>MTQPQNPLNATEDFEASSLLQPSNFDSATQAWDGSGLFGSAANTIYDGFNGDWGAFAGDAVSVGLDLLGVAMNPLGSVLSGVIGWLIEHIGFLKEPLDLLAGDPDAVTAMAATWSSIATRMQETSAKYSDTLTALSDAHGPAIDAYRTAVKDFSTVVAGGADHATSAARAMTVAATMVGVVRGAVRDSIATFASDRIIRFAAASALAPVTFGASQAAFIAESVASGAILAGKNAKKVSKVIKQLEKVSNDAKESRNIIKGTVRNLDKSVGQYNRDAVKHAGDSLRMTKKAAAGKLNPSDADKLKGLGKRGDELKTARTEAGEKLAANRNDNLREGKPIGDPRIDTVGDQLESKVGPITVPTYPRILANSAVQAWSDQSHREQDGHAKQDEKDKEWREHWEAERRKAAEPPKVQGPPASPQSEKWRTEGDL</sequence>
<dbReference type="EMBL" id="JAJVCN010000003">
    <property type="protein sequence ID" value="MCE7008537.1"/>
    <property type="molecule type" value="Genomic_DNA"/>
</dbReference>
<feature type="compositionally biased region" description="Basic and acidic residues" evidence="1">
    <location>
        <begin position="330"/>
        <end position="345"/>
    </location>
</feature>
<dbReference type="Proteomes" id="UP001521150">
    <property type="component" value="Unassembled WGS sequence"/>
</dbReference>
<gene>
    <name evidence="2" type="ORF">LWC34_37855</name>
</gene>
<organism evidence="2 3">
    <name type="scientific">Kibdelosporangium philippinense</name>
    <dbReference type="NCBI Taxonomy" id="211113"/>
    <lineage>
        <taxon>Bacteria</taxon>
        <taxon>Bacillati</taxon>
        <taxon>Actinomycetota</taxon>
        <taxon>Actinomycetes</taxon>
        <taxon>Pseudonocardiales</taxon>
        <taxon>Pseudonocardiaceae</taxon>
        <taxon>Kibdelosporangium</taxon>
    </lineage>
</organism>
<feature type="region of interest" description="Disordered" evidence="1">
    <location>
        <begin position="373"/>
        <end position="430"/>
    </location>
</feature>
<reference evidence="2 3" key="1">
    <citation type="submission" date="2021-12" db="EMBL/GenBank/DDBJ databases">
        <title>Genome sequence of Kibdelosporangium philippinense ATCC 49844.</title>
        <authorList>
            <person name="Fedorov E.A."/>
            <person name="Omeragic M."/>
            <person name="Shalygina K.F."/>
            <person name="Maclea K.S."/>
        </authorList>
    </citation>
    <scope>NUCLEOTIDE SEQUENCE [LARGE SCALE GENOMIC DNA]</scope>
    <source>
        <strain evidence="2 3">ATCC 49844</strain>
    </source>
</reference>
<evidence type="ECO:0000313" key="3">
    <source>
        <dbReference type="Proteomes" id="UP001521150"/>
    </source>
</evidence>
<evidence type="ECO:0000313" key="2">
    <source>
        <dbReference type="EMBL" id="MCE7008537.1"/>
    </source>
</evidence>
<feature type="compositionally biased region" description="Basic and acidic residues" evidence="1">
    <location>
        <begin position="299"/>
        <end position="322"/>
    </location>
</feature>
<proteinExistence type="predicted"/>
<protein>
    <recommendedName>
        <fullName evidence="4">PPE family protein</fullName>
    </recommendedName>
</protein>
<name>A0ABS8ZLU0_9PSEU</name>
<evidence type="ECO:0008006" key="4">
    <source>
        <dbReference type="Google" id="ProtNLM"/>
    </source>
</evidence>